<dbReference type="InterPro" id="IPR000866">
    <property type="entry name" value="AhpC/TSA"/>
</dbReference>
<evidence type="ECO:0000259" key="2">
    <source>
        <dbReference type="PROSITE" id="PS51352"/>
    </source>
</evidence>
<dbReference type="InterPro" id="IPR013766">
    <property type="entry name" value="Thioredoxin_domain"/>
</dbReference>
<proteinExistence type="predicted"/>
<dbReference type="Pfam" id="PF00578">
    <property type="entry name" value="AhpC-TSA"/>
    <property type="match status" value="1"/>
</dbReference>
<accession>A0A1M3KZK2</accession>
<dbReference type="CDD" id="cd02969">
    <property type="entry name" value="PRX_like1"/>
    <property type="match status" value="1"/>
</dbReference>
<gene>
    <name evidence="3" type="ORF">BGO89_07285</name>
</gene>
<dbReference type="SUPFAM" id="SSF52833">
    <property type="entry name" value="Thioredoxin-like"/>
    <property type="match status" value="1"/>
</dbReference>
<feature type="domain" description="Thioredoxin" evidence="2">
    <location>
        <begin position="31"/>
        <end position="188"/>
    </location>
</feature>
<reference evidence="3 4" key="1">
    <citation type="submission" date="2016-09" db="EMBL/GenBank/DDBJ databases">
        <title>Genome-resolved meta-omics ties microbial dynamics to process performance in biotechnology for thiocyanate degradation.</title>
        <authorList>
            <person name="Kantor R.S."/>
            <person name="Huddy R.J."/>
            <person name="Iyer R."/>
            <person name="Thomas B.C."/>
            <person name="Brown C.T."/>
            <person name="Anantharaman K."/>
            <person name="Tringe S."/>
            <person name="Hettich R.L."/>
            <person name="Harrison S.T."/>
            <person name="Banfield J.F."/>
        </authorList>
    </citation>
    <scope>NUCLEOTIDE SEQUENCE [LARGE SCALE GENOMIC DNA]</scope>
    <source>
        <strain evidence="3">59-99</strain>
    </source>
</reference>
<name>A0A1M3KZK2_9BACT</name>
<dbReference type="AlphaFoldDB" id="A0A1M3KZK2"/>
<dbReference type="InterPro" id="IPR047262">
    <property type="entry name" value="PRX-like1"/>
</dbReference>
<dbReference type="STRING" id="1895771.BGO89_07285"/>
<protein>
    <submittedName>
        <fullName evidence="3">Thioredoxin family protein</fullName>
    </submittedName>
</protein>
<feature type="chain" id="PRO_5012228663" evidence="1">
    <location>
        <begin position="25"/>
        <end position="208"/>
    </location>
</feature>
<evidence type="ECO:0000256" key="1">
    <source>
        <dbReference type="SAM" id="SignalP"/>
    </source>
</evidence>
<dbReference type="Proteomes" id="UP000184233">
    <property type="component" value="Unassembled WGS sequence"/>
</dbReference>
<dbReference type="GO" id="GO:0016491">
    <property type="term" value="F:oxidoreductase activity"/>
    <property type="evidence" value="ECO:0007669"/>
    <property type="project" value="InterPro"/>
</dbReference>
<keyword evidence="1" id="KW-0732">Signal</keyword>
<feature type="signal peptide" evidence="1">
    <location>
        <begin position="1"/>
        <end position="24"/>
    </location>
</feature>
<dbReference type="PANTHER" id="PTHR43640">
    <property type="entry name" value="OS07G0260300 PROTEIN"/>
    <property type="match status" value="1"/>
</dbReference>
<organism evidence="3 4">
    <name type="scientific">Candidatus Kapaibacterium thiocyanatum</name>
    <dbReference type="NCBI Taxonomy" id="1895771"/>
    <lineage>
        <taxon>Bacteria</taxon>
        <taxon>Pseudomonadati</taxon>
        <taxon>Candidatus Kapaibacteriota</taxon>
        <taxon>Candidatus Kapaibacteriia</taxon>
        <taxon>Candidatus Kapaibacteriales</taxon>
        <taxon>Candidatus Kapaibacteriaceae</taxon>
        <taxon>Candidatus Kapaibacterium</taxon>
    </lineage>
</organism>
<dbReference type="InterPro" id="IPR036249">
    <property type="entry name" value="Thioredoxin-like_sf"/>
</dbReference>
<dbReference type="Gene3D" id="3.40.30.10">
    <property type="entry name" value="Glutaredoxin"/>
    <property type="match status" value="1"/>
</dbReference>
<dbReference type="PROSITE" id="PS51352">
    <property type="entry name" value="THIOREDOXIN_2"/>
    <property type="match status" value="1"/>
</dbReference>
<dbReference type="PANTHER" id="PTHR43640:SF1">
    <property type="entry name" value="THIOREDOXIN-DEPENDENT PEROXIREDOXIN"/>
    <property type="match status" value="1"/>
</dbReference>
<evidence type="ECO:0000313" key="3">
    <source>
        <dbReference type="EMBL" id="OJX57765.1"/>
    </source>
</evidence>
<comment type="caution">
    <text evidence="3">The sequence shown here is derived from an EMBL/GenBank/DDBJ whole genome shotgun (WGS) entry which is preliminary data.</text>
</comment>
<dbReference type="GO" id="GO:0016209">
    <property type="term" value="F:antioxidant activity"/>
    <property type="evidence" value="ECO:0007669"/>
    <property type="project" value="InterPro"/>
</dbReference>
<evidence type="ECO:0000313" key="4">
    <source>
        <dbReference type="Proteomes" id="UP000184233"/>
    </source>
</evidence>
<sequence length="208" mass="22795">MKMFASMLLGVMMSLVMSVPSATAADLPDGVKVGDQAPDFLLKNVDGRMVGPRSFLEAKGLIVVFTCNHCPYSVKYEDRIIDLHKKYAAKGYPVVAINPNDPKVSPEDSFEKMKVRAEEKSFPFPYVFDESQQTALKYGARRTPHVFVLNRVRTGWAVEYIGAIDDNPDDAAAAGDKFVEAAVDALLAGKSPAMNSTKAIGCTIKWKK</sequence>
<dbReference type="EMBL" id="MKVH01000021">
    <property type="protein sequence ID" value="OJX57765.1"/>
    <property type="molecule type" value="Genomic_DNA"/>
</dbReference>